<organism evidence="3 4">
    <name type="scientific">Baekduia soli</name>
    <dbReference type="NCBI Taxonomy" id="496014"/>
    <lineage>
        <taxon>Bacteria</taxon>
        <taxon>Bacillati</taxon>
        <taxon>Actinomycetota</taxon>
        <taxon>Thermoleophilia</taxon>
        <taxon>Solirubrobacterales</taxon>
        <taxon>Baekduiaceae</taxon>
        <taxon>Baekduia</taxon>
    </lineage>
</organism>
<feature type="compositionally biased region" description="Basic and acidic residues" evidence="1">
    <location>
        <begin position="136"/>
        <end position="146"/>
    </location>
</feature>
<dbReference type="AlphaFoldDB" id="A0A5B8UCC3"/>
<feature type="region of interest" description="Disordered" evidence="1">
    <location>
        <begin position="24"/>
        <end position="187"/>
    </location>
</feature>
<reference evidence="3 4" key="1">
    <citation type="journal article" date="2018" name="J. Microbiol.">
        <title>Baekduia soli gen. nov., sp. nov., a novel bacterium isolated from the soil of Baekdu Mountain and proposal of a novel family name, Baekduiaceae fam. nov.</title>
        <authorList>
            <person name="An D.S."/>
            <person name="Siddiqi M.Z."/>
            <person name="Kim K.H."/>
            <person name="Yu H.S."/>
            <person name="Im W.T."/>
        </authorList>
    </citation>
    <scope>NUCLEOTIDE SEQUENCE [LARGE SCALE GENOMIC DNA]</scope>
    <source>
        <strain evidence="3 4">BR7-21</strain>
    </source>
</reference>
<protein>
    <recommendedName>
        <fullName evidence="5">AzlD domain-containing protein</fullName>
    </recommendedName>
</protein>
<keyword evidence="2" id="KW-0472">Membrane</keyword>
<name>A0A5B8UCC3_9ACTN</name>
<feature type="compositionally biased region" description="Basic residues" evidence="1">
    <location>
        <begin position="57"/>
        <end position="66"/>
    </location>
</feature>
<sequence length="353" mass="35464">MCTIVAKLGHHQTPPVRLACRPHGGQCRAGAHHRPLRPPRGRPAGPVGRPGDQPVRRQPRRARRRGGAVGRADVPDLAAAVQRRLPVRAGRRAGRRGQRRRRGRRGLAAGDPQHDLRADDGHDPAPARRAAARGGAADDRRVDGGRGRPAPGPGAAAGVLGHGGDDLRGVERRDAGRRAGRRRAGGPAALWAGRRGLRGVPGSAVAAAAGARAHRGGGRGGARGRCAGARAARGTARRGGGAGGGGGRAAAAMTALGAIIAASAACYGLKLAGYLVPAAWLSRASVAHVLTLLPACLLAALVVVQTFTSGAALALDARAAGLAAAAAALLLRAPFLVVVIVAAATAALLRAVA</sequence>
<keyword evidence="2" id="KW-1133">Transmembrane helix</keyword>
<evidence type="ECO:0000313" key="3">
    <source>
        <dbReference type="EMBL" id="QEC50624.1"/>
    </source>
</evidence>
<feature type="transmembrane region" description="Helical" evidence="2">
    <location>
        <begin position="255"/>
        <end position="280"/>
    </location>
</feature>
<feature type="compositionally biased region" description="Basic and acidic residues" evidence="1">
    <location>
        <begin position="112"/>
        <end position="126"/>
    </location>
</feature>
<evidence type="ECO:0008006" key="5">
    <source>
        <dbReference type="Google" id="ProtNLM"/>
    </source>
</evidence>
<feature type="compositionally biased region" description="Basic residues" evidence="1">
    <location>
        <begin position="30"/>
        <end position="40"/>
    </location>
</feature>
<dbReference type="Proteomes" id="UP000321805">
    <property type="component" value="Chromosome"/>
</dbReference>
<accession>A0A5B8UCC3</accession>
<evidence type="ECO:0000313" key="4">
    <source>
        <dbReference type="Proteomes" id="UP000321805"/>
    </source>
</evidence>
<dbReference type="InterPro" id="IPR008407">
    <property type="entry name" value="Brnchd-chn_aa_trnsp_AzlD"/>
</dbReference>
<dbReference type="Pfam" id="PF05437">
    <property type="entry name" value="AzlD"/>
    <property type="match status" value="1"/>
</dbReference>
<keyword evidence="2" id="KW-0812">Transmembrane</keyword>
<evidence type="ECO:0000256" key="1">
    <source>
        <dbReference type="SAM" id="MobiDB-lite"/>
    </source>
</evidence>
<feature type="transmembrane region" description="Helical" evidence="2">
    <location>
        <begin position="322"/>
        <end position="349"/>
    </location>
</feature>
<keyword evidence="4" id="KW-1185">Reference proteome</keyword>
<feature type="compositionally biased region" description="Basic and acidic residues" evidence="1">
    <location>
        <begin position="163"/>
        <end position="177"/>
    </location>
</feature>
<feature type="transmembrane region" description="Helical" evidence="2">
    <location>
        <begin position="292"/>
        <end position="315"/>
    </location>
</feature>
<evidence type="ECO:0000256" key="2">
    <source>
        <dbReference type="SAM" id="Phobius"/>
    </source>
</evidence>
<feature type="compositionally biased region" description="Low complexity" evidence="1">
    <location>
        <begin position="42"/>
        <end position="53"/>
    </location>
</feature>
<feature type="compositionally biased region" description="Basic residues" evidence="1">
    <location>
        <begin position="85"/>
        <end position="105"/>
    </location>
</feature>
<dbReference type="EMBL" id="CP042430">
    <property type="protein sequence ID" value="QEC50624.1"/>
    <property type="molecule type" value="Genomic_DNA"/>
</dbReference>
<dbReference type="KEGG" id="bsol:FSW04_02755"/>
<proteinExistence type="predicted"/>
<gene>
    <name evidence="3" type="ORF">FSW04_02755</name>
</gene>